<dbReference type="GO" id="GO:0005576">
    <property type="term" value="C:extracellular region"/>
    <property type="evidence" value="ECO:0007669"/>
    <property type="project" value="UniProtKB-SubCell"/>
</dbReference>
<dbReference type="InterPro" id="IPR036772">
    <property type="entry name" value="SRCR-like_dom_sf"/>
</dbReference>
<keyword evidence="7" id="KW-0677">Repeat</keyword>
<evidence type="ECO:0000256" key="6">
    <source>
        <dbReference type="ARBA" id="ARBA00022729"/>
    </source>
</evidence>
<feature type="domain" description="SRCR" evidence="14">
    <location>
        <begin position="547"/>
        <end position="648"/>
    </location>
</feature>
<evidence type="ECO:0000256" key="8">
    <source>
        <dbReference type="ARBA" id="ARBA00022989"/>
    </source>
</evidence>
<dbReference type="FunFam" id="3.10.250.10:FF:000012">
    <property type="entry name" value="CD163 molecule like 1"/>
    <property type="match status" value="1"/>
</dbReference>
<evidence type="ECO:0000256" key="1">
    <source>
        <dbReference type="ARBA" id="ARBA00004251"/>
    </source>
</evidence>
<evidence type="ECO:0000313" key="15">
    <source>
        <dbReference type="Ensembl" id="ENSCCNP00000022879.1"/>
    </source>
</evidence>
<feature type="disulfide bond" evidence="12">
    <location>
        <begin position="215"/>
        <end position="225"/>
    </location>
</feature>
<dbReference type="Pfam" id="PF00530">
    <property type="entry name" value="SRCR"/>
    <property type="match status" value="8"/>
</dbReference>
<feature type="domain" description="SRCR" evidence="14">
    <location>
        <begin position="678"/>
        <end position="778"/>
    </location>
</feature>
<evidence type="ECO:0000256" key="9">
    <source>
        <dbReference type="ARBA" id="ARBA00023136"/>
    </source>
</evidence>
<feature type="domain" description="SRCR" evidence="14">
    <location>
        <begin position="783"/>
        <end position="883"/>
    </location>
</feature>
<comment type="caution">
    <text evidence="12">Lacks conserved residue(s) required for the propagation of feature annotation.</text>
</comment>
<comment type="subcellular location">
    <subcellularLocation>
        <location evidence="1">Cell membrane</location>
        <topology evidence="1">Single-pass type I membrane protein</topology>
    </subcellularLocation>
    <subcellularLocation>
        <location evidence="2">Secreted</location>
    </subcellularLocation>
</comment>
<feature type="disulfide bond" evidence="12">
    <location>
        <begin position="285"/>
        <end position="346"/>
    </location>
</feature>
<keyword evidence="11" id="KW-0325">Glycoprotein</keyword>
<dbReference type="Gene3D" id="3.10.250.10">
    <property type="entry name" value="SRCR-like domain"/>
    <property type="match status" value="8"/>
</dbReference>
<feature type="disulfide bond" evidence="12">
    <location>
        <begin position="573"/>
        <end position="637"/>
    </location>
</feature>
<dbReference type="FunFam" id="3.10.250.10:FF:000004">
    <property type="entry name" value="Scavenger receptor cysteine-rich type 1 protein M130"/>
    <property type="match status" value="3"/>
</dbReference>
<feature type="disulfide bond" evidence="12">
    <location>
        <begin position="617"/>
        <end position="627"/>
    </location>
</feature>
<feature type="disulfide bond" evidence="12">
    <location>
        <begin position="924"/>
        <end position="985"/>
    </location>
</feature>
<protein>
    <recommendedName>
        <fullName evidence="14">SRCR domain-containing protein</fullName>
    </recommendedName>
</protein>
<dbReference type="InterPro" id="IPR001190">
    <property type="entry name" value="SRCR"/>
</dbReference>
<feature type="disulfide bond" evidence="12">
    <location>
        <begin position="703"/>
        <end position="767"/>
    </location>
</feature>
<evidence type="ECO:0000256" key="12">
    <source>
        <dbReference type="PROSITE-ProRule" id="PRU00196"/>
    </source>
</evidence>
<dbReference type="PROSITE" id="PS50287">
    <property type="entry name" value="SRCR_2"/>
    <property type="match status" value="8"/>
</dbReference>
<evidence type="ECO:0000256" key="2">
    <source>
        <dbReference type="ARBA" id="ARBA00004613"/>
    </source>
</evidence>
<feature type="disulfide bond" evidence="12">
    <location>
        <begin position="272"/>
        <end position="336"/>
    </location>
</feature>
<feature type="domain" description="SRCR" evidence="14">
    <location>
        <begin position="886"/>
        <end position="986"/>
    </location>
</feature>
<proteinExistence type="predicted"/>
<keyword evidence="3" id="KW-1003">Cell membrane</keyword>
<feature type="domain" description="SRCR" evidence="14">
    <location>
        <begin position="147"/>
        <end position="226"/>
    </location>
</feature>
<dbReference type="PANTHER" id="PTHR19331:SF468">
    <property type="entry name" value="SCAVENGER RECEPTOR CYSTEINE-RICH TYPE 1 PROTEIN M160"/>
    <property type="match status" value="1"/>
</dbReference>
<dbReference type="Ensembl" id="ENSCCNT00000029278.1">
    <property type="protein sequence ID" value="ENSCCNP00000022879.1"/>
    <property type="gene ID" value="ENSCCNG00000022460.1"/>
</dbReference>
<keyword evidence="10 12" id="KW-1015">Disulfide bond</keyword>
<evidence type="ECO:0000256" key="11">
    <source>
        <dbReference type="ARBA" id="ARBA00023180"/>
    </source>
</evidence>
<organism evidence="15">
    <name type="scientific">Castor canadensis</name>
    <name type="common">American beaver</name>
    <dbReference type="NCBI Taxonomy" id="51338"/>
    <lineage>
        <taxon>Eukaryota</taxon>
        <taxon>Metazoa</taxon>
        <taxon>Chordata</taxon>
        <taxon>Craniata</taxon>
        <taxon>Vertebrata</taxon>
        <taxon>Euteleostomi</taxon>
        <taxon>Mammalia</taxon>
        <taxon>Eutheria</taxon>
        <taxon>Euarchontoglires</taxon>
        <taxon>Glires</taxon>
        <taxon>Rodentia</taxon>
        <taxon>Castorimorpha</taxon>
        <taxon>Castoridae</taxon>
        <taxon>Castor</taxon>
    </lineage>
</organism>
<feature type="disulfide bond" evidence="12">
    <location>
        <begin position="852"/>
        <end position="862"/>
    </location>
</feature>
<keyword evidence="9 13" id="KW-0472">Membrane</keyword>
<keyword evidence="4" id="KW-0964">Secreted</keyword>
<dbReference type="PANTHER" id="PTHR19331">
    <property type="entry name" value="SCAVENGER RECEPTOR DOMAIN-CONTAINING"/>
    <property type="match status" value="1"/>
</dbReference>
<evidence type="ECO:0000256" key="10">
    <source>
        <dbReference type="ARBA" id="ARBA00023157"/>
    </source>
</evidence>
<keyword evidence="8 13" id="KW-1133">Transmembrane helix</keyword>
<feature type="domain" description="SRCR" evidence="14">
    <location>
        <begin position="247"/>
        <end position="347"/>
    </location>
</feature>
<feature type="disulfide bond" evidence="12">
    <location>
        <begin position="821"/>
        <end position="882"/>
    </location>
</feature>
<keyword evidence="6" id="KW-0732">Signal</keyword>
<dbReference type="PROSITE" id="PS00420">
    <property type="entry name" value="SRCR_1"/>
    <property type="match status" value="3"/>
</dbReference>
<dbReference type="GO" id="GO:0005886">
    <property type="term" value="C:plasma membrane"/>
    <property type="evidence" value="ECO:0007669"/>
    <property type="project" value="UniProtKB-SubCell"/>
</dbReference>
<feature type="domain" description="SRCR" evidence="14">
    <location>
        <begin position="423"/>
        <end position="523"/>
    </location>
</feature>
<feature type="disulfide bond" evidence="12">
    <location>
        <begin position="911"/>
        <end position="975"/>
    </location>
</feature>
<feature type="disulfide bond" evidence="12">
    <location>
        <begin position="716"/>
        <end position="777"/>
    </location>
</feature>
<sequence length="1050" mass="115030">FGRIFAASFTWDYSLDFLAYFHLLFFNLTYLLIVLVSVGNHIHAQLQLVDGENHCSGRVEILHEGIWGTVCRNNWEWRDSQVVCRQLGCGEVIHGTTYIQSDSRPIWLENMNCRGGESHLWNCPSSGWGPHDCSQQEVVGVLCSGFVRLAGEHGLCSGRVEVNSGGDWILVSYGNFMLPTAEVICTELWCGKPVSVLRNVSRYSREQVWPEEFQCEGQESEFWLCPRVGLGKGNHWYDSLSSESPELRLVGGRSHCAGRIEILHQDTWGTICDDSWDLKDAQVVCRQLGCGVALNAMTSAHFGAGSGPIWLSEVNCIGKESHVWKCPSLGWHKSFCDHNEDAGVICSGMMSALSTSWRMETSREVTGKPSGTGKIPHLMETPQYLSPIQTPPIEYSLHTPSLGKEKFSQHRTHCVCPWLSGFVRLAGGGGLCSGVVEVNSGGNWTQVSDGNFIFANARVICAELGCGKAASVLGDVAFKSANGQVWAEEFQCRGQEQRLWFCPRVPCPGGSCQPSGAVHIVCSGETQRIRQMTDVAEILSSAEYAEVRLMNNGTSRCEGQVELNTSQGWRTLCASHWNMANANVVCRQLGCGIAISTPKGAYYLERGEEIWKDRFHCSGSESFLWSCPVTALGVPACAPGNTASVVCSGKTYSSIQTFSFPVDMPTDLIFLSSDSRELRLVEAGGRCAGRVEILQQGSWGTICDDSWDLSDAHVVCRQLGCGVALRALGSAHFGAGSGPIWLDDVNCTGVESHVWKCPSQGWGQHDCRHKEDAGVICSEFLALRMVSEDQECAGWLEIFYNQTWGSVCRTPMDVTTLSVICRQLGCGESGSVNFSVVPRDGSRPQWVDGIQCRKTDTSFWQCPSEPWKHRSCSSRDEAYVMCAEKLRLRGGDSECTGRVEVWHEGTWGTVCDDTWSLAEAAVVCRQLGCGSALEALREAAFGPGNGSIWLDEVRCRGSESSLWDCAAAPWRQSNCKHEEDAGVRCSGEWQGQESGTEGVYMFVAKATPSQPVALCSGSRRLCSYLLVSKRGTCALDGRSVLGTFQANLPQ</sequence>
<dbReference type="GO" id="GO:0005737">
    <property type="term" value="C:cytoplasm"/>
    <property type="evidence" value="ECO:0007669"/>
    <property type="project" value="UniProtKB-ARBA"/>
</dbReference>
<feature type="disulfide bond" evidence="12">
    <location>
        <begin position="808"/>
        <end position="872"/>
    </location>
</feature>
<evidence type="ECO:0000256" key="7">
    <source>
        <dbReference type="ARBA" id="ARBA00022737"/>
    </source>
</evidence>
<accession>A0A8C0X5T3</accession>
<keyword evidence="5 13" id="KW-0812">Transmembrane</keyword>
<feature type="disulfide bond" evidence="12">
    <location>
        <begin position="747"/>
        <end position="757"/>
    </location>
</feature>
<dbReference type="AlphaFoldDB" id="A0A8C0X5T3"/>
<dbReference type="FunFam" id="3.10.250.10:FF:000009">
    <property type="entry name" value="WC1"/>
    <property type="match status" value="3"/>
</dbReference>
<evidence type="ECO:0000256" key="3">
    <source>
        <dbReference type="ARBA" id="ARBA00022475"/>
    </source>
</evidence>
<feature type="disulfide bond" evidence="12">
    <location>
        <begin position="316"/>
        <end position="326"/>
    </location>
</feature>
<feature type="disulfide bond" evidence="12">
    <location>
        <begin position="113"/>
        <end position="123"/>
    </location>
</feature>
<dbReference type="PRINTS" id="PR00258">
    <property type="entry name" value="SPERACTRCPTR"/>
</dbReference>
<feature type="disulfide bond" evidence="12">
    <location>
        <begin position="461"/>
        <end position="522"/>
    </location>
</feature>
<dbReference type="FunFam" id="3.10.250.10:FF:000002">
    <property type="entry name" value="Scavenger receptor cysteine-rich type 1 protein M130"/>
    <property type="match status" value="1"/>
</dbReference>
<reference evidence="15" key="1">
    <citation type="submission" date="2023-09" db="UniProtKB">
        <authorList>
            <consortium name="Ensembl"/>
        </authorList>
    </citation>
    <scope>IDENTIFICATION</scope>
</reference>
<feature type="disulfide bond" evidence="12">
    <location>
        <begin position="586"/>
        <end position="647"/>
    </location>
</feature>
<name>A0A8C0X5T3_CASCN</name>
<dbReference type="SMART" id="SM00202">
    <property type="entry name" value="SR"/>
    <property type="match status" value="8"/>
</dbReference>
<feature type="transmembrane region" description="Helical" evidence="13">
    <location>
        <begin position="17"/>
        <end position="38"/>
    </location>
</feature>
<feature type="disulfide bond" evidence="12">
    <location>
        <begin position="955"/>
        <end position="965"/>
    </location>
</feature>
<evidence type="ECO:0000259" key="14">
    <source>
        <dbReference type="PROSITE" id="PS50287"/>
    </source>
</evidence>
<evidence type="ECO:0000256" key="5">
    <source>
        <dbReference type="ARBA" id="ARBA00022692"/>
    </source>
</evidence>
<feature type="domain" description="SRCR" evidence="14">
    <location>
        <begin position="46"/>
        <end position="144"/>
    </location>
</feature>
<feature type="disulfide bond" evidence="12">
    <location>
        <begin position="492"/>
        <end position="502"/>
    </location>
</feature>
<dbReference type="SUPFAM" id="SSF56487">
    <property type="entry name" value="SRCR-like"/>
    <property type="match status" value="8"/>
</dbReference>
<evidence type="ECO:0000256" key="13">
    <source>
        <dbReference type="SAM" id="Phobius"/>
    </source>
</evidence>
<evidence type="ECO:0000256" key="4">
    <source>
        <dbReference type="ARBA" id="ARBA00022525"/>
    </source>
</evidence>